<dbReference type="PATRIC" id="fig|1384054.3.peg.1154"/>
<evidence type="ECO:0000313" key="3">
    <source>
        <dbReference type="Proteomes" id="UP000029392"/>
    </source>
</evidence>
<name>A0A091BWE8_9GAMM</name>
<proteinExistence type="predicted"/>
<keyword evidence="1" id="KW-0732">Signal</keyword>
<organism evidence="2 3">
    <name type="scientific">Arenimonas malthae CC-JY-1</name>
    <dbReference type="NCBI Taxonomy" id="1384054"/>
    <lineage>
        <taxon>Bacteria</taxon>
        <taxon>Pseudomonadati</taxon>
        <taxon>Pseudomonadota</taxon>
        <taxon>Gammaproteobacteria</taxon>
        <taxon>Lysobacterales</taxon>
        <taxon>Lysobacteraceae</taxon>
        <taxon>Arenimonas</taxon>
    </lineage>
</organism>
<keyword evidence="3" id="KW-1185">Reference proteome</keyword>
<dbReference type="STRING" id="1384054.N790_05875"/>
<feature type="signal peptide" evidence="1">
    <location>
        <begin position="1"/>
        <end position="18"/>
    </location>
</feature>
<dbReference type="Proteomes" id="UP000029392">
    <property type="component" value="Unassembled WGS sequence"/>
</dbReference>
<evidence type="ECO:0000313" key="2">
    <source>
        <dbReference type="EMBL" id="KFN48675.1"/>
    </source>
</evidence>
<dbReference type="EMBL" id="AVCH01000146">
    <property type="protein sequence ID" value="KFN48675.1"/>
    <property type="molecule type" value="Genomic_DNA"/>
</dbReference>
<gene>
    <name evidence="2" type="ORF">N790_05875</name>
</gene>
<protein>
    <recommendedName>
        <fullName evidence="4">Secreted protein</fullName>
    </recommendedName>
</protein>
<sequence length="157" mass="17121">MLLLSFALAALFSGSVLAQSFSSLEERMTEAEFKAAGLDKLSPEELARLNAFIAGETGKAASALPAATPAQDLRGFDQRTGADGSIYTSITGEFKGWNKQGQRFRFDNGQIWQITDSTSRLKVSLVNPEIIIEPGALGAWYMKVVGYNTRARVKRIK</sequence>
<evidence type="ECO:0000256" key="1">
    <source>
        <dbReference type="SAM" id="SignalP"/>
    </source>
</evidence>
<accession>A0A091BWE8</accession>
<comment type="caution">
    <text evidence="2">The sequence shown here is derived from an EMBL/GenBank/DDBJ whole genome shotgun (WGS) entry which is preliminary data.</text>
</comment>
<dbReference type="AlphaFoldDB" id="A0A091BWE8"/>
<feature type="chain" id="PRO_5001871636" description="Secreted protein" evidence="1">
    <location>
        <begin position="19"/>
        <end position="157"/>
    </location>
</feature>
<evidence type="ECO:0008006" key="4">
    <source>
        <dbReference type="Google" id="ProtNLM"/>
    </source>
</evidence>
<reference evidence="2 3" key="1">
    <citation type="submission" date="2013-09" db="EMBL/GenBank/DDBJ databases">
        <title>Genome sequencing of Arenimonas malthae.</title>
        <authorList>
            <person name="Chen F."/>
            <person name="Wang G."/>
        </authorList>
    </citation>
    <scope>NUCLEOTIDE SEQUENCE [LARGE SCALE GENOMIC DNA]</scope>
    <source>
        <strain evidence="2 3">CC-JY-1</strain>
    </source>
</reference>
<dbReference type="OrthoDB" id="5966441at2"/>
<dbReference type="eggNOG" id="ENOG5033KPQ">
    <property type="taxonomic scope" value="Bacteria"/>
</dbReference>